<evidence type="ECO:0000313" key="1">
    <source>
        <dbReference type="Ensembl" id="ENSMMMP00000017815.1"/>
    </source>
</evidence>
<reference evidence="1" key="2">
    <citation type="submission" date="2025-09" db="UniProtKB">
        <authorList>
            <consortium name="Ensembl"/>
        </authorList>
    </citation>
    <scope>IDENTIFICATION</scope>
</reference>
<proteinExistence type="predicted"/>
<name>A0A8C5ZN71_MARMA</name>
<dbReference type="AlphaFoldDB" id="A0A8C5ZN71"/>
<protein>
    <submittedName>
        <fullName evidence="1">Uncharacterized protein</fullName>
    </submittedName>
</protein>
<evidence type="ECO:0000313" key="2">
    <source>
        <dbReference type="Proteomes" id="UP000694407"/>
    </source>
</evidence>
<organism evidence="1 2">
    <name type="scientific">Marmota marmota marmota</name>
    <name type="common">Alpine marmot</name>
    <dbReference type="NCBI Taxonomy" id="9994"/>
    <lineage>
        <taxon>Eukaryota</taxon>
        <taxon>Metazoa</taxon>
        <taxon>Chordata</taxon>
        <taxon>Craniata</taxon>
        <taxon>Vertebrata</taxon>
        <taxon>Euteleostomi</taxon>
        <taxon>Mammalia</taxon>
        <taxon>Eutheria</taxon>
        <taxon>Euarchontoglires</taxon>
        <taxon>Glires</taxon>
        <taxon>Rodentia</taxon>
        <taxon>Sciuromorpha</taxon>
        <taxon>Sciuridae</taxon>
        <taxon>Xerinae</taxon>
        <taxon>Marmotini</taxon>
        <taxon>Marmota</taxon>
    </lineage>
</organism>
<accession>A0A8C5ZN71</accession>
<keyword evidence="2" id="KW-1185">Reference proteome</keyword>
<dbReference type="Proteomes" id="UP000694407">
    <property type="component" value="Unplaced"/>
</dbReference>
<sequence length="78" mass="8811">MNQLTPEDGILCLGWPGTCDPPASASQVAGITDMHHCAWKETESLMLFKFQGVFLLYPREYHLSYAIGLELNECNLFF</sequence>
<reference evidence="1" key="1">
    <citation type="submission" date="2025-08" db="UniProtKB">
        <authorList>
            <consortium name="Ensembl"/>
        </authorList>
    </citation>
    <scope>IDENTIFICATION</scope>
</reference>
<dbReference type="Ensembl" id="ENSMMMT00000020266.1">
    <property type="protein sequence ID" value="ENSMMMP00000017815.1"/>
    <property type="gene ID" value="ENSMMMG00000015808.1"/>
</dbReference>